<dbReference type="RefSeq" id="XP_025398205.1">
    <property type="nucleotide sequence ID" value="XM_025545959.1"/>
</dbReference>
<dbReference type="GO" id="GO:0005739">
    <property type="term" value="C:mitochondrion"/>
    <property type="evidence" value="ECO:0007669"/>
    <property type="project" value="TreeGrafter"/>
</dbReference>
<dbReference type="SFLD" id="SFLDS00019">
    <property type="entry name" value="Glutathione_Transferase_(cytos"/>
    <property type="match status" value="1"/>
</dbReference>
<dbReference type="InterPro" id="IPR036249">
    <property type="entry name" value="Thioredoxin-like_sf"/>
</dbReference>
<dbReference type="Pfam" id="PF13409">
    <property type="entry name" value="GST_N_2"/>
    <property type="match status" value="1"/>
</dbReference>
<organism evidence="7 8">
    <name type="scientific">Aspergillus heteromorphus CBS 117.55</name>
    <dbReference type="NCBI Taxonomy" id="1448321"/>
    <lineage>
        <taxon>Eukaryota</taxon>
        <taxon>Fungi</taxon>
        <taxon>Dikarya</taxon>
        <taxon>Ascomycota</taxon>
        <taxon>Pezizomycotina</taxon>
        <taxon>Eurotiomycetes</taxon>
        <taxon>Eurotiomycetidae</taxon>
        <taxon>Eurotiales</taxon>
        <taxon>Aspergillaceae</taxon>
        <taxon>Aspergillus</taxon>
        <taxon>Aspergillus subgen. Circumdati</taxon>
    </lineage>
</organism>
<comment type="caution">
    <text evidence="7">The sequence shown here is derived from an EMBL/GenBank/DDBJ whole genome shotgun (WGS) entry which is preliminary data.</text>
</comment>
<dbReference type="InterPro" id="IPR036282">
    <property type="entry name" value="Glutathione-S-Trfase_C_sf"/>
</dbReference>
<evidence type="ECO:0000256" key="4">
    <source>
        <dbReference type="SAM" id="MobiDB-lite"/>
    </source>
</evidence>
<accession>A0A317VV34</accession>
<dbReference type="PANTHER" id="PTHR42673">
    <property type="entry name" value="MALEYLACETOACETATE ISOMERASE"/>
    <property type="match status" value="1"/>
</dbReference>
<dbReference type="OrthoDB" id="202840at2759"/>
<reference evidence="7 8" key="1">
    <citation type="submission" date="2016-12" db="EMBL/GenBank/DDBJ databases">
        <title>The genomes of Aspergillus section Nigri reveals drivers in fungal speciation.</title>
        <authorList>
            <consortium name="DOE Joint Genome Institute"/>
            <person name="Vesth T.C."/>
            <person name="Nybo J."/>
            <person name="Theobald S."/>
            <person name="Brandl J."/>
            <person name="Frisvad J.C."/>
            <person name="Nielsen K.F."/>
            <person name="Lyhne E.K."/>
            <person name="Kogle M.E."/>
            <person name="Kuo A."/>
            <person name="Riley R."/>
            <person name="Clum A."/>
            <person name="Nolan M."/>
            <person name="Lipzen A."/>
            <person name="Salamov A."/>
            <person name="Henrissat B."/>
            <person name="Wiebenga A."/>
            <person name="De Vries R.P."/>
            <person name="Grigoriev I.V."/>
            <person name="Mortensen U.H."/>
            <person name="Andersen M.R."/>
            <person name="Baker S.E."/>
        </authorList>
    </citation>
    <scope>NUCLEOTIDE SEQUENCE [LARGE SCALE GENOMIC DNA]</scope>
    <source>
        <strain evidence="7 8">CBS 117.55</strain>
    </source>
</reference>
<evidence type="ECO:0000259" key="6">
    <source>
        <dbReference type="PROSITE" id="PS50405"/>
    </source>
</evidence>
<keyword evidence="8" id="KW-1185">Reference proteome</keyword>
<dbReference type="CDD" id="cd03191">
    <property type="entry name" value="GST_C_Zeta"/>
    <property type="match status" value="1"/>
</dbReference>
<feature type="region of interest" description="Disordered" evidence="4">
    <location>
        <begin position="1"/>
        <end position="46"/>
    </location>
</feature>
<dbReference type="GO" id="GO:0006559">
    <property type="term" value="P:L-phenylalanine catabolic process"/>
    <property type="evidence" value="ECO:0007669"/>
    <property type="project" value="TreeGrafter"/>
</dbReference>
<keyword evidence="3 7" id="KW-0413">Isomerase</keyword>
<feature type="domain" description="GST C-terminal" evidence="6">
    <location>
        <begin position="144"/>
        <end position="266"/>
    </location>
</feature>
<dbReference type="STRING" id="1448321.A0A317VV34"/>
<dbReference type="InterPro" id="IPR004045">
    <property type="entry name" value="Glutathione_S-Trfase_N"/>
</dbReference>
<protein>
    <submittedName>
        <fullName evidence="7">Maleylacetoacetate isomerase</fullName>
    </submittedName>
</protein>
<proteinExistence type="inferred from homology"/>
<dbReference type="SUPFAM" id="SSF52833">
    <property type="entry name" value="Thioredoxin-like"/>
    <property type="match status" value="1"/>
</dbReference>
<dbReference type="InterPro" id="IPR034330">
    <property type="entry name" value="GST_Zeta_C"/>
</dbReference>
<name>A0A317VV34_9EURO</name>
<evidence type="ECO:0000313" key="7">
    <source>
        <dbReference type="EMBL" id="PWY78264.1"/>
    </source>
</evidence>
<gene>
    <name evidence="7" type="ORF">BO70DRAFT_388098</name>
</gene>
<dbReference type="Gene3D" id="1.20.1050.10">
    <property type="match status" value="1"/>
</dbReference>
<dbReference type="NCBIfam" id="TIGR01262">
    <property type="entry name" value="maiA"/>
    <property type="match status" value="1"/>
</dbReference>
<evidence type="ECO:0000256" key="1">
    <source>
        <dbReference type="ARBA" id="ARBA00005023"/>
    </source>
</evidence>
<dbReference type="EMBL" id="MSFL01000017">
    <property type="protein sequence ID" value="PWY78264.1"/>
    <property type="molecule type" value="Genomic_DNA"/>
</dbReference>
<comment type="pathway">
    <text evidence="1">Amino-acid degradation.</text>
</comment>
<dbReference type="GO" id="GO:0016034">
    <property type="term" value="F:maleylacetoacetate isomerase activity"/>
    <property type="evidence" value="ECO:0007669"/>
    <property type="project" value="TreeGrafter"/>
</dbReference>
<dbReference type="GeneID" id="37068196"/>
<evidence type="ECO:0000313" key="8">
    <source>
        <dbReference type="Proteomes" id="UP000247233"/>
    </source>
</evidence>
<dbReference type="SUPFAM" id="SSF47616">
    <property type="entry name" value="GST C-terminal domain-like"/>
    <property type="match status" value="1"/>
</dbReference>
<dbReference type="PANTHER" id="PTHR42673:SF4">
    <property type="entry name" value="MALEYLACETOACETATE ISOMERASE"/>
    <property type="match status" value="1"/>
</dbReference>
<dbReference type="VEuPathDB" id="FungiDB:BO70DRAFT_388098"/>
<dbReference type="FunFam" id="1.20.1050.10:FF:000010">
    <property type="entry name" value="Maleylacetoacetate isomerase isoform 1"/>
    <property type="match status" value="1"/>
</dbReference>
<dbReference type="Proteomes" id="UP000247233">
    <property type="component" value="Unassembled WGS sequence"/>
</dbReference>
<dbReference type="AlphaFoldDB" id="A0A317VV34"/>
<evidence type="ECO:0000259" key="5">
    <source>
        <dbReference type="PROSITE" id="PS50404"/>
    </source>
</evidence>
<dbReference type="InterPro" id="IPR040079">
    <property type="entry name" value="Glutathione_S-Trfase"/>
</dbReference>
<comment type="similarity">
    <text evidence="2">Belongs to the GST superfamily. Zeta family.</text>
</comment>
<dbReference type="GO" id="GO:0004364">
    <property type="term" value="F:glutathione transferase activity"/>
    <property type="evidence" value="ECO:0007669"/>
    <property type="project" value="TreeGrafter"/>
</dbReference>
<dbReference type="GO" id="GO:0006749">
    <property type="term" value="P:glutathione metabolic process"/>
    <property type="evidence" value="ECO:0007669"/>
    <property type="project" value="TreeGrafter"/>
</dbReference>
<dbReference type="PROSITE" id="PS50404">
    <property type="entry name" value="GST_NTER"/>
    <property type="match status" value="1"/>
</dbReference>
<evidence type="ECO:0000256" key="2">
    <source>
        <dbReference type="ARBA" id="ARBA00010007"/>
    </source>
</evidence>
<dbReference type="PROSITE" id="PS50405">
    <property type="entry name" value="GST_CTER"/>
    <property type="match status" value="1"/>
</dbReference>
<dbReference type="InterPro" id="IPR005955">
    <property type="entry name" value="GST_Zeta"/>
</dbReference>
<feature type="domain" description="GST N-terminal" evidence="5">
    <location>
        <begin position="46"/>
        <end position="135"/>
    </location>
</feature>
<dbReference type="InterPro" id="IPR010987">
    <property type="entry name" value="Glutathione-S-Trfase_C-like"/>
</dbReference>
<dbReference type="Gene3D" id="3.40.30.10">
    <property type="entry name" value="Glutaredoxin"/>
    <property type="match status" value="1"/>
</dbReference>
<evidence type="ECO:0000256" key="3">
    <source>
        <dbReference type="ARBA" id="ARBA00023235"/>
    </source>
</evidence>
<sequence>MTDLGKTRAFFSTHPSHLPTYLPYQHSKPPPQNDHHHHHHPPTPLPSIQLHTYFRSSCSARLRIALHLKSLPYTSIPINLLANEQHSPKNTSLNPSATVPTLILTYPSPTQPTTITIPQSLSALEYLEETLPSSCPALLPPRSSPHLRATVRTLAYIIAVDIQPVTNLRILKRVAPLGMDRETWSRELIEEGLRAYETIAASSAGRFSVGDSVTLADVCLLPAVWGAERVGVDLGMFPTVERVRGELEGLGAVREAHWRAQGDTPGEFRV</sequence>